<dbReference type="AlphaFoldDB" id="A0A9P5Y3A2"/>
<sequence length="129" mass="14327">VPGGMGWVDACQKSPIVIKGVTYQTPDVCDDRGFAGGVVGKWFISSNDAHCMPHWGSNAKDNCVKFGKRKWYSRLWDIKSGVDWMTMCHSTPNTVDGKRYDKPTYCDDKAIGGAWGGTFLSFFVHFPPV</sequence>
<keyword evidence="2" id="KW-1185">Reference proteome</keyword>
<proteinExistence type="predicted"/>
<dbReference type="EMBL" id="MU150283">
    <property type="protein sequence ID" value="KAF9461518.1"/>
    <property type="molecule type" value="Genomic_DNA"/>
</dbReference>
<protein>
    <submittedName>
        <fullName evidence="1">Uncharacterized protein</fullName>
    </submittedName>
</protein>
<dbReference type="OrthoDB" id="3153758at2759"/>
<organism evidence="1 2">
    <name type="scientific">Collybia nuda</name>
    <dbReference type="NCBI Taxonomy" id="64659"/>
    <lineage>
        <taxon>Eukaryota</taxon>
        <taxon>Fungi</taxon>
        <taxon>Dikarya</taxon>
        <taxon>Basidiomycota</taxon>
        <taxon>Agaricomycotina</taxon>
        <taxon>Agaricomycetes</taxon>
        <taxon>Agaricomycetidae</taxon>
        <taxon>Agaricales</taxon>
        <taxon>Tricholomatineae</taxon>
        <taxon>Clitocybaceae</taxon>
        <taxon>Collybia</taxon>
    </lineage>
</organism>
<accession>A0A9P5Y3A2</accession>
<feature type="non-terminal residue" evidence="1">
    <location>
        <position position="1"/>
    </location>
</feature>
<gene>
    <name evidence="1" type="ORF">BDZ94DRAFT_1167502</name>
</gene>
<reference evidence="1" key="1">
    <citation type="submission" date="2020-11" db="EMBL/GenBank/DDBJ databases">
        <authorList>
            <consortium name="DOE Joint Genome Institute"/>
            <person name="Ahrendt S."/>
            <person name="Riley R."/>
            <person name="Andreopoulos W."/>
            <person name="Labutti K."/>
            <person name="Pangilinan J."/>
            <person name="Ruiz-Duenas F.J."/>
            <person name="Barrasa J.M."/>
            <person name="Sanchez-Garcia M."/>
            <person name="Camarero S."/>
            <person name="Miyauchi S."/>
            <person name="Serrano A."/>
            <person name="Linde D."/>
            <person name="Babiker R."/>
            <person name="Drula E."/>
            <person name="Ayuso-Fernandez I."/>
            <person name="Pacheco R."/>
            <person name="Padilla G."/>
            <person name="Ferreira P."/>
            <person name="Barriuso J."/>
            <person name="Kellner H."/>
            <person name="Castanera R."/>
            <person name="Alfaro M."/>
            <person name="Ramirez L."/>
            <person name="Pisabarro A.G."/>
            <person name="Kuo A."/>
            <person name="Tritt A."/>
            <person name="Lipzen A."/>
            <person name="He G."/>
            <person name="Yan M."/>
            <person name="Ng V."/>
            <person name="Cullen D."/>
            <person name="Martin F."/>
            <person name="Rosso M.-N."/>
            <person name="Henrissat B."/>
            <person name="Hibbett D."/>
            <person name="Martinez A.T."/>
            <person name="Grigoriev I.V."/>
        </authorList>
    </citation>
    <scope>NUCLEOTIDE SEQUENCE</scope>
    <source>
        <strain evidence="1">CBS 247.69</strain>
    </source>
</reference>
<dbReference type="Proteomes" id="UP000807353">
    <property type="component" value="Unassembled WGS sequence"/>
</dbReference>
<name>A0A9P5Y3A2_9AGAR</name>
<evidence type="ECO:0000313" key="1">
    <source>
        <dbReference type="EMBL" id="KAF9461518.1"/>
    </source>
</evidence>
<evidence type="ECO:0000313" key="2">
    <source>
        <dbReference type="Proteomes" id="UP000807353"/>
    </source>
</evidence>
<comment type="caution">
    <text evidence="1">The sequence shown here is derived from an EMBL/GenBank/DDBJ whole genome shotgun (WGS) entry which is preliminary data.</text>
</comment>